<comment type="function">
    <text evidence="16">Subunits I and II form the functional core of the enzyme complex. Electrons originating in cytochrome c are transferred via heme a and Cu(A) to the binuclear center formed by heme a3 and Cu(B).</text>
</comment>
<evidence type="ECO:0000256" key="6">
    <source>
        <dbReference type="ARBA" id="ARBA00022692"/>
    </source>
</evidence>
<keyword evidence="11 14" id="KW-0472">Membrane</keyword>
<dbReference type="Pfam" id="PF06481">
    <property type="entry name" value="COX_ARM"/>
    <property type="match status" value="1"/>
</dbReference>
<dbReference type="InterPro" id="IPR008972">
    <property type="entry name" value="Cupredoxin"/>
</dbReference>
<comment type="subcellular location">
    <subcellularLocation>
        <location evidence="1 15">Cell membrane</location>
        <topology evidence="1 15">Multi-pass membrane protein</topology>
    </subcellularLocation>
</comment>
<evidence type="ECO:0000259" key="19">
    <source>
        <dbReference type="PROSITE" id="PS50999"/>
    </source>
</evidence>
<dbReference type="Gene3D" id="1.10.287.90">
    <property type="match status" value="1"/>
</dbReference>
<proteinExistence type="inferred from homology"/>
<organism evidence="20 21">
    <name type="scientific">Marinobacter halodurans</name>
    <dbReference type="NCBI Taxonomy" id="2528979"/>
    <lineage>
        <taxon>Bacteria</taxon>
        <taxon>Pseudomonadati</taxon>
        <taxon>Pseudomonadota</taxon>
        <taxon>Gammaproteobacteria</taxon>
        <taxon>Pseudomonadales</taxon>
        <taxon>Marinobacteraceae</taxon>
        <taxon>Marinobacter</taxon>
    </lineage>
</organism>
<keyword evidence="4 14" id="KW-1003">Cell membrane</keyword>
<evidence type="ECO:0000256" key="13">
    <source>
        <dbReference type="ARBA" id="ARBA00023288"/>
    </source>
</evidence>
<keyword evidence="10 14" id="KW-0560">Oxidoreductase</keyword>
<comment type="similarity">
    <text evidence="2 14 15">Belongs to the cytochrome c oxidase subunit 2 family.</text>
</comment>
<dbReference type="NCBIfam" id="TIGR01433">
    <property type="entry name" value="CyoA"/>
    <property type="match status" value="1"/>
</dbReference>
<name>A0ABY1ZGL3_9GAMM</name>
<evidence type="ECO:0000256" key="14">
    <source>
        <dbReference type="PIRNR" id="PIRNR000292"/>
    </source>
</evidence>
<evidence type="ECO:0000256" key="10">
    <source>
        <dbReference type="ARBA" id="ARBA00023002"/>
    </source>
</evidence>
<dbReference type="Gene3D" id="2.60.40.420">
    <property type="entry name" value="Cupredoxins - blue copper proteins"/>
    <property type="match status" value="1"/>
</dbReference>
<dbReference type="InterPro" id="IPR010514">
    <property type="entry name" value="COX_ARM"/>
</dbReference>
<dbReference type="InterPro" id="IPR011759">
    <property type="entry name" value="Cyt_c_oxidase_su2_TM_dom"/>
</dbReference>
<evidence type="ECO:0000256" key="1">
    <source>
        <dbReference type="ARBA" id="ARBA00004651"/>
    </source>
</evidence>
<dbReference type="RefSeq" id="WP_131483129.1">
    <property type="nucleotide sequence ID" value="NZ_SJDL01000031.1"/>
</dbReference>
<dbReference type="PANTHER" id="PTHR22888:SF18">
    <property type="entry name" value="CYTOCHROME BO(3) UBIQUINOL OXIDASE SUBUNIT 2"/>
    <property type="match status" value="1"/>
</dbReference>
<evidence type="ECO:0000256" key="9">
    <source>
        <dbReference type="ARBA" id="ARBA00022989"/>
    </source>
</evidence>
<comment type="caution">
    <text evidence="20">The sequence shown here is derived from an EMBL/GenBank/DDBJ whole genome shotgun (WGS) entry which is preliminary data.</text>
</comment>
<evidence type="ECO:0000259" key="18">
    <source>
        <dbReference type="PROSITE" id="PS50857"/>
    </source>
</evidence>
<keyword evidence="16" id="KW-0479">Metal-binding</keyword>
<dbReference type="InterPro" id="IPR002429">
    <property type="entry name" value="CcO_II-like_C"/>
</dbReference>
<protein>
    <recommendedName>
        <fullName evidence="14">Ubiquinol oxidase subunit 2</fullName>
    </recommendedName>
</protein>
<dbReference type="Proteomes" id="UP000313645">
    <property type="component" value="Unassembled WGS sequence"/>
</dbReference>
<feature type="transmembrane region" description="Helical" evidence="17">
    <location>
        <begin position="87"/>
        <end position="109"/>
    </location>
</feature>
<comment type="cofactor">
    <cofactor evidence="16">
        <name>Cu cation</name>
        <dbReference type="ChEBI" id="CHEBI:23378"/>
    </cofactor>
    <text evidence="16">Binds a copper A center.</text>
</comment>
<evidence type="ECO:0000256" key="2">
    <source>
        <dbReference type="ARBA" id="ARBA00007866"/>
    </source>
</evidence>
<evidence type="ECO:0000256" key="8">
    <source>
        <dbReference type="ARBA" id="ARBA00022982"/>
    </source>
</evidence>
<keyword evidence="9 17" id="KW-1133">Transmembrane helix</keyword>
<accession>A0ABY1ZGL3</accession>
<dbReference type="PROSITE" id="PS51257">
    <property type="entry name" value="PROKAR_LIPOPROTEIN"/>
    <property type="match status" value="1"/>
</dbReference>
<dbReference type="EMBL" id="SJDL01000031">
    <property type="protein sequence ID" value="TBW51275.1"/>
    <property type="molecule type" value="Genomic_DNA"/>
</dbReference>
<evidence type="ECO:0000313" key="20">
    <source>
        <dbReference type="EMBL" id="TBW51275.1"/>
    </source>
</evidence>
<dbReference type="CDD" id="cd04212">
    <property type="entry name" value="CuRO_UO_II"/>
    <property type="match status" value="1"/>
</dbReference>
<evidence type="ECO:0000256" key="15">
    <source>
        <dbReference type="RuleBase" id="RU000456"/>
    </source>
</evidence>
<keyword evidence="16" id="KW-0186">Copper</keyword>
<dbReference type="Pfam" id="PF02790">
    <property type="entry name" value="COX2_TM"/>
    <property type="match status" value="1"/>
</dbReference>
<evidence type="ECO:0000256" key="3">
    <source>
        <dbReference type="ARBA" id="ARBA00022448"/>
    </source>
</evidence>
<dbReference type="InterPro" id="IPR006333">
    <property type="entry name" value="Cyt_o_ubiquinol_oxidase_su2"/>
</dbReference>
<evidence type="ECO:0000256" key="17">
    <source>
        <dbReference type="SAM" id="Phobius"/>
    </source>
</evidence>
<comment type="catalytic activity">
    <reaction evidence="16">
        <text>4 Fe(II)-[cytochrome c] + O2 + 8 H(+)(in) = 4 Fe(III)-[cytochrome c] + 2 H2O + 4 H(+)(out)</text>
        <dbReference type="Rhea" id="RHEA:11436"/>
        <dbReference type="Rhea" id="RHEA-COMP:10350"/>
        <dbReference type="Rhea" id="RHEA-COMP:14399"/>
        <dbReference type="ChEBI" id="CHEBI:15377"/>
        <dbReference type="ChEBI" id="CHEBI:15378"/>
        <dbReference type="ChEBI" id="CHEBI:15379"/>
        <dbReference type="ChEBI" id="CHEBI:29033"/>
        <dbReference type="ChEBI" id="CHEBI:29034"/>
        <dbReference type="EC" id="7.1.1.9"/>
    </reaction>
</comment>
<evidence type="ECO:0000256" key="4">
    <source>
        <dbReference type="ARBA" id="ARBA00022475"/>
    </source>
</evidence>
<keyword evidence="13" id="KW-0449">Lipoprotein</keyword>
<reference evidence="20 21" key="1">
    <citation type="submission" date="2019-02" db="EMBL/GenBank/DDBJ databases">
        <title>Marinobacter halodurans sp. nov., a marine bacterium isolated from sea tidal flat.</title>
        <authorList>
            <person name="Yoo Y."/>
            <person name="Lee D.W."/>
            <person name="Kim B.S."/>
            <person name="Kim J.-J."/>
        </authorList>
    </citation>
    <scope>NUCLEOTIDE SEQUENCE [LARGE SCALE GENOMIC DNA]</scope>
    <source>
        <strain evidence="20 21">YJ-S3-2</strain>
    </source>
</reference>
<dbReference type="InterPro" id="IPR036257">
    <property type="entry name" value="Cyt_c_oxidase_su2_TM_sf"/>
</dbReference>
<keyword evidence="5 14" id="KW-0679">Respiratory chain</keyword>
<dbReference type="PROSITE" id="PS50857">
    <property type="entry name" value="COX2_CUA"/>
    <property type="match status" value="1"/>
</dbReference>
<dbReference type="SUPFAM" id="SSF49503">
    <property type="entry name" value="Cupredoxins"/>
    <property type="match status" value="1"/>
</dbReference>
<gene>
    <name evidence="20" type="primary">cyoA</name>
    <name evidence="20" type="ORF">EZI54_17280</name>
</gene>
<keyword evidence="7" id="KW-0732">Signal</keyword>
<feature type="transmembrane region" description="Helical" evidence="17">
    <location>
        <begin position="43"/>
        <end position="67"/>
    </location>
</feature>
<dbReference type="InterPro" id="IPR045187">
    <property type="entry name" value="CcO_II"/>
</dbReference>
<evidence type="ECO:0000256" key="16">
    <source>
        <dbReference type="RuleBase" id="RU004024"/>
    </source>
</evidence>
<evidence type="ECO:0000256" key="5">
    <source>
        <dbReference type="ARBA" id="ARBA00022660"/>
    </source>
</evidence>
<feature type="domain" description="Cytochrome oxidase subunit II transmembrane region profile" evidence="19">
    <location>
        <begin position="21"/>
        <end position="118"/>
    </location>
</feature>
<dbReference type="Pfam" id="PF00116">
    <property type="entry name" value="COX2"/>
    <property type="match status" value="1"/>
</dbReference>
<evidence type="ECO:0000313" key="21">
    <source>
        <dbReference type="Proteomes" id="UP000313645"/>
    </source>
</evidence>
<keyword evidence="6 15" id="KW-0812">Transmembrane</keyword>
<dbReference type="PANTHER" id="PTHR22888">
    <property type="entry name" value="CYTOCHROME C OXIDASE, SUBUNIT II"/>
    <property type="match status" value="1"/>
</dbReference>
<dbReference type="InterPro" id="IPR034227">
    <property type="entry name" value="CuRO_UO_II"/>
</dbReference>
<keyword evidence="8 14" id="KW-0249">Electron transport</keyword>
<keyword evidence="3 14" id="KW-0813">Transport</keyword>
<evidence type="ECO:0000256" key="7">
    <source>
        <dbReference type="ARBA" id="ARBA00022729"/>
    </source>
</evidence>
<dbReference type="PROSITE" id="PS50999">
    <property type="entry name" value="COX2_TM"/>
    <property type="match status" value="1"/>
</dbReference>
<keyword evidence="12" id="KW-0564">Palmitate</keyword>
<evidence type="ECO:0000256" key="12">
    <source>
        <dbReference type="ARBA" id="ARBA00023139"/>
    </source>
</evidence>
<dbReference type="PIRSF" id="PIRSF000292">
    <property type="entry name" value="Ubi_od_II"/>
    <property type="match status" value="1"/>
</dbReference>
<dbReference type="SUPFAM" id="SSF81464">
    <property type="entry name" value="Cytochrome c oxidase subunit II-like, transmembrane region"/>
    <property type="match status" value="1"/>
</dbReference>
<sequence>MREKSYLRVLGAVLLAALPLLLSGCSSALMDPKGQVGEEQKVLIITAFALMLIVVIPVIVMTLLFAYRYRESNKDATYKPNWAHSTAIEIVVWLIPCVIIVVLAILTWVTSHSLNPMKPIAEDGKETMEIQAVSLDWKWLFIYPDQHIATVNELAIPTDTPIRFHISSGSVMNAFWVPELGSQIYAMAGMDSQLHLIADETGEWQGKSSNYSGAGFAGMTFPTHSMTQEDFKAWVQKVKDESTQTLSFDDGYQELAKPSEDVPVQYFSKVSPNLYNDILNSFRKGISDEHGEIGEQEHGERMSAEAAE</sequence>
<evidence type="ECO:0000256" key="11">
    <source>
        <dbReference type="ARBA" id="ARBA00023136"/>
    </source>
</evidence>
<feature type="domain" description="Cytochrome oxidase subunit II copper A binding" evidence="18">
    <location>
        <begin position="125"/>
        <end position="237"/>
    </location>
</feature>
<keyword evidence="21" id="KW-1185">Reference proteome</keyword>